<dbReference type="SUPFAM" id="SSF53254">
    <property type="entry name" value="Phosphoglycerate mutase-like"/>
    <property type="match status" value="1"/>
</dbReference>
<dbReference type="PROSITE" id="PS00175">
    <property type="entry name" value="PG_MUTASE"/>
    <property type="match status" value="1"/>
</dbReference>
<sequence>MTARRLLLLRHGQTSWNAEGRFQGQADIELDEVGTAQAEQAALQLRHEGITRLHSSDLLRTRQTVAAVEAVTGLTATLDKRFREISVGSWEGLTLAEVMAEDPTYLERENAGEDVRRSATGESLGEVADRFREALTEVAEDADDHDVVLVATHGLAARVGFAAFLGLDLVAARMFTGIRNCHWISLTRVGARWRVDGYNVGAGQQNLSGLVG</sequence>
<dbReference type="GO" id="GO:0005737">
    <property type="term" value="C:cytoplasm"/>
    <property type="evidence" value="ECO:0007669"/>
    <property type="project" value="TreeGrafter"/>
</dbReference>
<dbReference type="InterPro" id="IPR029033">
    <property type="entry name" value="His_PPase_superfam"/>
</dbReference>
<keyword evidence="2" id="KW-0413">Isomerase</keyword>
<dbReference type="CDD" id="cd07067">
    <property type="entry name" value="HP_PGM_like"/>
    <property type="match status" value="1"/>
</dbReference>
<name>A0A6A9V1Y0_9ACTN</name>
<dbReference type="PANTHER" id="PTHR48100">
    <property type="entry name" value="BROAD-SPECIFICITY PHOSPHATASE YOR283W-RELATED"/>
    <property type="match status" value="1"/>
</dbReference>
<gene>
    <name evidence="4" type="ORF">GC722_16490</name>
</gene>
<accession>A0A6A9V1Y0</accession>
<dbReference type="InterPro" id="IPR001345">
    <property type="entry name" value="PG/BPGM_mutase_AS"/>
</dbReference>
<keyword evidence="5" id="KW-1185">Reference proteome</keyword>
<evidence type="ECO:0000256" key="2">
    <source>
        <dbReference type="ARBA" id="ARBA00023235"/>
    </source>
</evidence>
<feature type="binding site" evidence="3">
    <location>
        <position position="60"/>
    </location>
    <ligand>
        <name>substrate</name>
    </ligand>
</feature>
<feature type="binding site" evidence="3">
    <location>
        <begin position="10"/>
        <end position="17"/>
    </location>
    <ligand>
        <name>substrate</name>
    </ligand>
</feature>
<protein>
    <submittedName>
        <fullName evidence="4">Histidine phosphatase family protein</fullName>
    </submittedName>
</protein>
<reference evidence="4 5" key="1">
    <citation type="submission" date="2019-12" db="EMBL/GenBank/DDBJ databases">
        <title>Auraticoccus cholistani sp. nov., an actinomycete isolated from soil of Cholistan desert.</title>
        <authorList>
            <person name="Cheema M.T."/>
        </authorList>
    </citation>
    <scope>NUCLEOTIDE SEQUENCE [LARGE SCALE GENOMIC DNA]</scope>
    <source>
        <strain evidence="4 5">F435</strain>
    </source>
</reference>
<comment type="caution">
    <text evidence="4">The sequence shown here is derived from an EMBL/GenBank/DDBJ whole genome shotgun (WGS) entry which is preliminary data.</text>
</comment>
<evidence type="ECO:0000313" key="5">
    <source>
        <dbReference type="Proteomes" id="UP000435304"/>
    </source>
</evidence>
<proteinExistence type="predicted"/>
<dbReference type="SMART" id="SM00855">
    <property type="entry name" value="PGAM"/>
    <property type="match status" value="1"/>
</dbReference>
<dbReference type="GO" id="GO:0016791">
    <property type="term" value="F:phosphatase activity"/>
    <property type="evidence" value="ECO:0007669"/>
    <property type="project" value="TreeGrafter"/>
</dbReference>
<dbReference type="Gene3D" id="3.40.50.1240">
    <property type="entry name" value="Phosphoglycerate mutase-like"/>
    <property type="match status" value="1"/>
</dbReference>
<evidence type="ECO:0000256" key="1">
    <source>
        <dbReference type="ARBA" id="ARBA00023152"/>
    </source>
</evidence>
<dbReference type="AlphaFoldDB" id="A0A6A9V1Y0"/>
<dbReference type="InterPro" id="IPR050275">
    <property type="entry name" value="PGM_Phosphatase"/>
</dbReference>
<dbReference type="PANTHER" id="PTHR48100:SF1">
    <property type="entry name" value="HISTIDINE PHOSPHATASE FAMILY PROTEIN-RELATED"/>
    <property type="match status" value="1"/>
</dbReference>
<dbReference type="Proteomes" id="UP000435304">
    <property type="component" value="Unassembled WGS sequence"/>
</dbReference>
<dbReference type="Pfam" id="PF00300">
    <property type="entry name" value="His_Phos_1"/>
    <property type="match status" value="1"/>
</dbReference>
<dbReference type="EMBL" id="WPCU01000010">
    <property type="protein sequence ID" value="MVA77602.1"/>
    <property type="molecule type" value="Genomic_DNA"/>
</dbReference>
<evidence type="ECO:0000256" key="3">
    <source>
        <dbReference type="PIRSR" id="PIRSR613078-2"/>
    </source>
</evidence>
<keyword evidence="1" id="KW-0324">Glycolysis</keyword>
<organism evidence="4 5">
    <name type="scientific">Auraticoccus cholistanensis</name>
    <dbReference type="NCBI Taxonomy" id="2656650"/>
    <lineage>
        <taxon>Bacteria</taxon>
        <taxon>Bacillati</taxon>
        <taxon>Actinomycetota</taxon>
        <taxon>Actinomycetes</taxon>
        <taxon>Propionibacteriales</taxon>
        <taxon>Propionibacteriaceae</taxon>
        <taxon>Auraticoccus</taxon>
    </lineage>
</organism>
<dbReference type="InterPro" id="IPR013078">
    <property type="entry name" value="His_Pase_superF_clade-1"/>
</dbReference>
<evidence type="ECO:0000313" key="4">
    <source>
        <dbReference type="EMBL" id="MVA77602.1"/>
    </source>
</evidence>
<dbReference type="RefSeq" id="WP_197430229.1">
    <property type="nucleotide sequence ID" value="NZ_WPCU01000010.1"/>
</dbReference>